<organism evidence="1 2">
    <name type="scientific">Peronospora belbahrii</name>
    <dbReference type="NCBI Taxonomy" id="622444"/>
    <lineage>
        <taxon>Eukaryota</taxon>
        <taxon>Sar</taxon>
        <taxon>Stramenopiles</taxon>
        <taxon>Oomycota</taxon>
        <taxon>Peronosporomycetes</taxon>
        <taxon>Peronosporales</taxon>
        <taxon>Peronosporaceae</taxon>
        <taxon>Peronospora</taxon>
    </lineage>
</organism>
<dbReference type="AlphaFoldDB" id="A0AAU9KPN7"/>
<accession>A0AAU9KPN7</accession>
<proteinExistence type="predicted"/>
<name>A0AAU9KPN7_9STRA</name>
<protein>
    <recommendedName>
        <fullName evidence="3">Peptidase A2 domain-containing protein</fullName>
    </recommendedName>
</protein>
<sequence>MPRPTLKPLGLPLITNYSSDGSVPIYCCQVEDEVAELQAAEQQITLWFAAGKRRNPVGAGRPTGKELSSVDSLASISKQVPASKRSELSKTERECKPRLLVVEGTVKSYDKPWIILIDSGASGNYVRRATVEGSQQYAEALVARDSDTVTVRLAKGTRVTVPKVPMDLNVKFSDLTVGTLFGLRPGCEEAKALLARLLDRVGQYVGCRISDFVDNVNAEYNSPGRGPMTVDSVVENPLDGTYDMCHENDVKSLNIVSGVGGCKPRCQDVSPSDMGDEELTLEGRVKSQMDVVFKDTEVHAPNAEVLTLDGRVKSSMDVIFEYNEVQVPHDEVLAQEVRVKTKMAGVFKDNEVRTPHDEALTQEGGVQS</sequence>
<dbReference type="Proteomes" id="UP001160483">
    <property type="component" value="Unassembled WGS sequence"/>
</dbReference>
<reference evidence="1" key="1">
    <citation type="submission" date="2021-11" db="EMBL/GenBank/DDBJ databases">
        <authorList>
            <person name="Islam A."/>
            <person name="Islam S."/>
            <person name="Flora M.S."/>
            <person name="Rahman M."/>
            <person name="Ziaur R.M."/>
            <person name="Epstein J.H."/>
            <person name="Hassan M."/>
            <person name="Klassen M."/>
            <person name="Woodard K."/>
            <person name="Webb A."/>
            <person name="Webby R.J."/>
            <person name="El Zowalaty M.E."/>
        </authorList>
    </citation>
    <scope>NUCLEOTIDE SEQUENCE</scope>
    <source>
        <strain evidence="1">Pbs3</strain>
    </source>
</reference>
<comment type="caution">
    <text evidence="1">The sequence shown here is derived from an EMBL/GenBank/DDBJ whole genome shotgun (WGS) entry which is preliminary data.</text>
</comment>
<evidence type="ECO:0008006" key="3">
    <source>
        <dbReference type="Google" id="ProtNLM"/>
    </source>
</evidence>
<evidence type="ECO:0000313" key="1">
    <source>
        <dbReference type="EMBL" id="CAH0474159.1"/>
    </source>
</evidence>
<gene>
    <name evidence="1" type="ORF">PBS003_LOCUS1026</name>
</gene>
<evidence type="ECO:0000313" key="2">
    <source>
        <dbReference type="Proteomes" id="UP001160483"/>
    </source>
</evidence>
<dbReference type="EMBL" id="CAKKTJ010000095">
    <property type="protein sequence ID" value="CAH0474159.1"/>
    <property type="molecule type" value="Genomic_DNA"/>
</dbReference>